<dbReference type="EMBL" id="JAODUP010000300">
    <property type="protein sequence ID" value="KAK2153353.1"/>
    <property type="molecule type" value="Genomic_DNA"/>
</dbReference>
<keyword evidence="3" id="KW-1185">Reference proteome</keyword>
<dbReference type="Gene3D" id="3.90.550.10">
    <property type="entry name" value="Spore Coat Polysaccharide Biosynthesis Protein SpsA, Chain A"/>
    <property type="match status" value="1"/>
</dbReference>
<evidence type="ECO:0000313" key="2">
    <source>
        <dbReference type="EMBL" id="KAK2153353.1"/>
    </source>
</evidence>
<feature type="transmembrane region" description="Helical" evidence="1">
    <location>
        <begin position="7"/>
        <end position="25"/>
    </location>
</feature>
<evidence type="ECO:0000313" key="3">
    <source>
        <dbReference type="Proteomes" id="UP001208570"/>
    </source>
</evidence>
<dbReference type="AlphaFoldDB" id="A0AAD9N2S4"/>
<dbReference type="PANTHER" id="PTHR33604">
    <property type="entry name" value="OSJNBA0004B13.7 PROTEIN"/>
    <property type="match status" value="1"/>
</dbReference>
<name>A0AAD9N2S4_9ANNE</name>
<accession>A0AAD9N2S4</accession>
<gene>
    <name evidence="2" type="ORF">LSH36_300g05071</name>
</gene>
<organism evidence="2 3">
    <name type="scientific">Paralvinella palmiformis</name>
    <dbReference type="NCBI Taxonomy" id="53620"/>
    <lineage>
        <taxon>Eukaryota</taxon>
        <taxon>Metazoa</taxon>
        <taxon>Spiralia</taxon>
        <taxon>Lophotrochozoa</taxon>
        <taxon>Annelida</taxon>
        <taxon>Polychaeta</taxon>
        <taxon>Sedentaria</taxon>
        <taxon>Canalipalpata</taxon>
        <taxon>Terebellida</taxon>
        <taxon>Terebelliformia</taxon>
        <taxon>Alvinellidae</taxon>
        <taxon>Paralvinella</taxon>
    </lineage>
</organism>
<keyword evidence="1" id="KW-1133">Transmembrane helix</keyword>
<proteinExistence type="predicted"/>
<protein>
    <submittedName>
        <fullName evidence="2">Uncharacterized protein</fullName>
    </submittedName>
</protein>
<keyword evidence="1" id="KW-0812">Transmembrane</keyword>
<evidence type="ECO:0000256" key="1">
    <source>
        <dbReference type="SAM" id="Phobius"/>
    </source>
</evidence>
<dbReference type="Proteomes" id="UP001208570">
    <property type="component" value="Unassembled WGS sequence"/>
</dbReference>
<dbReference type="PANTHER" id="PTHR33604:SF3">
    <property type="entry name" value="OSJNBA0004B13.7 PROTEIN"/>
    <property type="match status" value="1"/>
</dbReference>
<comment type="caution">
    <text evidence="2">The sequence shown here is derived from an EMBL/GenBank/DDBJ whole genome shotgun (WGS) entry which is preliminary data.</text>
</comment>
<keyword evidence="1" id="KW-0472">Membrane</keyword>
<dbReference type="SUPFAM" id="SSF53448">
    <property type="entry name" value="Nucleotide-diphospho-sugar transferases"/>
    <property type="match status" value="1"/>
</dbReference>
<dbReference type="InterPro" id="IPR029044">
    <property type="entry name" value="Nucleotide-diphossugar_trans"/>
</dbReference>
<sequence length="381" mass="44638">MKLNPRCALMPMLCTACFLSVFFVYNKLFLKKEDPSIIIKEIPNMDPDDPFTTPLKGYLVTSSSRGGRRRTPDKSKCLIQCTHGIPCEYPDELDFRIVVLTFNRSESLRKCLHHLHALDTLGDDVGVDIWIDRNKKGVVDEETVQIANDFAVNWIKGRACVHMQTKNAYITGQWIDTWRPKPNTKELALILEDDIDLAPLAYKWIKAVRSHYSKNPDIAGYTLKMENVKTYIGWKTFSVPASDSVFLSAGFGPWGFVPDPDFWRSFQDWYHVQREDPDFRPYVPRIELTKWYKQGKGDSVWELWFVYYCFVQKRYTLFPNLLAYTGRKNVLLDTNRMEKGLHFPKALKNNKSKFLMRTWSDHYVKFPVKTKLYYYDGKEIK</sequence>
<reference evidence="2" key="1">
    <citation type="journal article" date="2023" name="Mol. Biol. Evol.">
        <title>Third-Generation Sequencing Reveals the Adaptive Role of the Epigenome in Three Deep-Sea Polychaetes.</title>
        <authorList>
            <person name="Perez M."/>
            <person name="Aroh O."/>
            <person name="Sun Y."/>
            <person name="Lan Y."/>
            <person name="Juniper S.K."/>
            <person name="Young C.R."/>
            <person name="Angers B."/>
            <person name="Qian P.Y."/>
        </authorList>
    </citation>
    <scope>NUCLEOTIDE SEQUENCE</scope>
    <source>
        <strain evidence="2">P08H-3</strain>
    </source>
</reference>